<dbReference type="PROSITE" id="PS51371">
    <property type="entry name" value="CBS"/>
    <property type="match status" value="1"/>
</dbReference>
<evidence type="ECO:0000313" key="4">
    <source>
        <dbReference type="EMBL" id="GAA0608684.1"/>
    </source>
</evidence>
<dbReference type="InterPro" id="IPR000644">
    <property type="entry name" value="CBS_dom"/>
</dbReference>
<accession>A0ABN1GCK8</accession>
<comment type="caution">
    <text evidence="4">The sequence shown here is derived from an EMBL/GenBank/DDBJ whole genome shotgun (WGS) entry which is preliminary data.</text>
</comment>
<reference evidence="4 5" key="1">
    <citation type="journal article" date="2019" name="Int. J. Syst. Evol. Microbiol.">
        <title>The Global Catalogue of Microorganisms (GCM) 10K type strain sequencing project: providing services to taxonomists for standard genome sequencing and annotation.</title>
        <authorList>
            <consortium name="The Broad Institute Genomics Platform"/>
            <consortium name="The Broad Institute Genome Sequencing Center for Infectious Disease"/>
            <person name="Wu L."/>
            <person name="Ma J."/>
        </authorList>
    </citation>
    <scope>NUCLEOTIDE SEQUENCE [LARGE SCALE GENOMIC DNA]</scope>
    <source>
        <strain evidence="4 5">JCM 10671</strain>
    </source>
</reference>
<evidence type="ECO:0000313" key="5">
    <source>
        <dbReference type="Proteomes" id="UP001500957"/>
    </source>
</evidence>
<dbReference type="InterPro" id="IPR007055">
    <property type="entry name" value="BON_dom"/>
</dbReference>
<dbReference type="Gene3D" id="3.10.580.10">
    <property type="entry name" value="CBS-domain"/>
    <property type="match status" value="1"/>
</dbReference>
<evidence type="ECO:0000259" key="3">
    <source>
        <dbReference type="PROSITE" id="PS51371"/>
    </source>
</evidence>
<dbReference type="PANTHER" id="PTHR43080">
    <property type="entry name" value="CBS DOMAIN-CONTAINING PROTEIN CBSX3, MITOCHONDRIAL"/>
    <property type="match status" value="1"/>
</dbReference>
<dbReference type="SMART" id="SM00116">
    <property type="entry name" value="CBS"/>
    <property type="match status" value="2"/>
</dbReference>
<feature type="domain" description="CBS" evidence="3">
    <location>
        <begin position="79"/>
        <end position="135"/>
    </location>
</feature>
<dbReference type="Pfam" id="PF00571">
    <property type="entry name" value="CBS"/>
    <property type="match status" value="2"/>
</dbReference>
<dbReference type="InterPro" id="IPR051257">
    <property type="entry name" value="Diverse_CBS-Domain"/>
</dbReference>
<protein>
    <submittedName>
        <fullName evidence="4">CBS domain-containing protein</fullName>
    </submittedName>
</protein>
<evidence type="ECO:0000256" key="2">
    <source>
        <dbReference type="PROSITE-ProRule" id="PRU00703"/>
    </source>
</evidence>
<dbReference type="SUPFAM" id="SSF54631">
    <property type="entry name" value="CBS-domain pair"/>
    <property type="match status" value="1"/>
</dbReference>
<dbReference type="EMBL" id="BAAAHE010000007">
    <property type="protein sequence ID" value="GAA0608684.1"/>
    <property type="molecule type" value="Genomic_DNA"/>
</dbReference>
<dbReference type="Gene3D" id="3.30.1340.30">
    <property type="match status" value="1"/>
</dbReference>
<dbReference type="Proteomes" id="UP001500957">
    <property type="component" value="Unassembled WGS sequence"/>
</dbReference>
<dbReference type="Pfam" id="PF04972">
    <property type="entry name" value="BON"/>
    <property type="match status" value="1"/>
</dbReference>
<proteinExistence type="predicted"/>
<evidence type="ECO:0000256" key="1">
    <source>
        <dbReference type="ARBA" id="ARBA00023122"/>
    </source>
</evidence>
<organism evidence="4 5">
    <name type="scientific">Sporichthya brevicatena</name>
    <dbReference type="NCBI Taxonomy" id="171442"/>
    <lineage>
        <taxon>Bacteria</taxon>
        <taxon>Bacillati</taxon>
        <taxon>Actinomycetota</taxon>
        <taxon>Actinomycetes</taxon>
        <taxon>Sporichthyales</taxon>
        <taxon>Sporichthyaceae</taxon>
        <taxon>Sporichthya</taxon>
    </lineage>
</organism>
<keyword evidence="1 2" id="KW-0129">CBS domain</keyword>
<keyword evidence="5" id="KW-1185">Reference proteome</keyword>
<sequence>MGPHAGYTEIRAAMLKHDVGGLPVVGADGVLLGMVTEADLIAKEAYRASGRGRRMFDRFRRRETNWTAKAAGRTAADLMTPQVEAVAPSDDLRAVARRMLQRRLKRMPVLDGGRVVGIVARQDLLRPFERSDADLAVDVEAALADPDLPTELAVLCQVTDGVVHLWGSVRVPADLPPVLTAVARIPGVVAVDAQLFPRDPNPGGRL</sequence>
<dbReference type="PANTHER" id="PTHR43080:SF2">
    <property type="entry name" value="CBS DOMAIN-CONTAINING PROTEIN"/>
    <property type="match status" value="1"/>
</dbReference>
<dbReference type="InterPro" id="IPR046342">
    <property type="entry name" value="CBS_dom_sf"/>
</dbReference>
<gene>
    <name evidence="4" type="ORF">GCM10009547_08300</name>
</gene>
<name>A0ABN1GCK8_9ACTN</name>